<keyword evidence="3" id="KW-1185">Reference proteome</keyword>
<evidence type="ECO:0000313" key="3">
    <source>
        <dbReference type="Proteomes" id="UP000664859"/>
    </source>
</evidence>
<protein>
    <submittedName>
        <fullName evidence="2">RecB family exonuclease</fullName>
    </submittedName>
</protein>
<dbReference type="OrthoDB" id="203630at2759"/>
<keyword evidence="2" id="KW-0378">Hydrolase</keyword>
<dbReference type="InterPro" id="IPR011335">
    <property type="entry name" value="Restrct_endonuc-II-like"/>
</dbReference>
<dbReference type="InterPro" id="IPR011604">
    <property type="entry name" value="PDDEXK-like_dom_sf"/>
</dbReference>
<sequence>MVRDGVATVSNGTDLAACDESDAADTQPLAEEAAVVTPTREVRTISPSSCGDFQRCPQLFKYRHDQPTPDMVRGTALHAVLNDLYELPRANRTVEAVQDAFRAMWARERAAQWNAHLFAEPSAEREWGLKALQLLENYFYLEEPAAQDPLWREKRLHVEFGDAGGAPSVAMNVTGILDRLDRGADGQLAVVDYKTGKAPTLKYSPAVNERIIREKFQQLKIYALLAQRVHGEMPRRLVLLYLDGPARLTMEVEPSILDETERELWQTWHDIQRALATQHFPPRTSRLCDWCSFKPICPAFKS</sequence>
<gene>
    <name evidence="2" type="ORF">JKP88DRAFT_202581</name>
</gene>
<dbReference type="Pfam" id="PF12705">
    <property type="entry name" value="PDDEXK_1"/>
    <property type="match status" value="1"/>
</dbReference>
<dbReference type="AlphaFoldDB" id="A0A835YV45"/>
<feature type="domain" description="PD-(D/E)XK endonuclease-like" evidence="1">
    <location>
        <begin position="44"/>
        <end position="298"/>
    </location>
</feature>
<proteinExistence type="predicted"/>
<keyword evidence="2" id="KW-0540">Nuclease</keyword>
<dbReference type="GO" id="GO:0006281">
    <property type="term" value="P:DNA repair"/>
    <property type="evidence" value="ECO:0007669"/>
    <property type="project" value="UniProtKB-ARBA"/>
</dbReference>
<evidence type="ECO:0000259" key="1">
    <source>
        <dbReference type="Pfam" id="PF12705"/>
    </source>
</evidence>
<evidence type="ECO:0000313" key="2">
    <source>
        <dbReference type="EMBL" id="KAG5177138.1"/>
    </source>
</evidence>
<dbReference type="GO" id="GO:0004527">
    <property type="term" value="F:exonuclease activity"/>
    <property type="evidence" value="ECO:0007669"/>
    <property type="project" value="UniProtKB-KW"/>
</dbReference>
<dbReference type="Gene3D" id="3.90.320.10">
    <property type="match status" value="1"/>
</dbReference>
<organism evidence="2 3">
    <name type="scientific">Tribonema minus</name>
    <dbReference type="NCBI Taxonomy" id="303371"/>
    <lineage>
        <taxon>Eukaryota</taxon>
        <taxon>Sar</taxon>
        <taxon>Stramenopiles</taxon>
        <taxon>Ochrophyta</taxon>
        <taxon>PX clade</taxon>
        <taxon>Xanthophyceae</taxon>
        <taxon>Tribonematales</taxon>
        <taxon>Tribonemataceae</taxon>
        <taxon>Tribonema</taxon>
    </lineage>
</organism>
<name>A0A835YV45_9STRA</name>
<keyword evidence="2" id="KW-0269">Exonuclease</keyword>
<dbReference type="InterPro" id="IPR038726">
    <property type="entry name" value="PDDEXK_AddAB-type"/>
</dbReference>
<dbReference type="EMBL" id="JAFCMP010000529">
    <property type="protein sequence ID" value="KAG5177138.1"/>
    <property type="molecule type" value="Genomic_DNA"/>
</dbReference>
<reference evidence="2" key="1">
    <citation type="submission" date="2021-02" db="EMBL/GenBank/DDBJ databases">
        <title>First Annotated Genome of the Yellow-green Alga Tribonema minus.</title>
        <authorList>
            <person name="Mahan K.M."/>
        </authorList>
    </citation>
    <scope>NUCLEOTIDE SEQUENCE</scope>
    <source>
        <strain evidence="2">UTEX B ZZ1240</strain>
    </source>
</reference>
<accession>A0A835YV45</accession>
<comment type="caution">
    <text evidence="2">The sequence shown here is derived from an EMBL/GenBank/DDBJ whole genome shotgun (WGS) entry which is preliminary data.</text>
</comment>
<dbReference type="Proteomes" id="UP000664859">
    <property type="component" value="Unassembled WGS sequence"/>
</dbReference>
<dbReference type="SUPFAM" id="SSF52980">
    <property type="entry name" value="Restriction endonuclease-like"/>
    <property type="match status" value="1"/>
</dbReference>